<name>A0A401HAQ1_AERPX</name>
<dbReference type="InterPro" id="IPR039498">
    <property type="entry name" value="NTP_transf_5"/>
</dbReference>
<gene>
    <name evidence="1" type="ORF">apy_11670</name>
</gene>
<dbReference type="Proteomes" id="UP000291213">
    <property type="component" value="Unassembled WGS sequence"/>
</dbReference>
<dbReference type="RefSeq" id="WP_131160413.1">
    <property type="nucleotide sequence ID" value="NZ_BDMD01000069.1"/>
</dbReference>
<sequence length="489" mass="57633">KYLKKEGKISSLDHLKYRLWPWLVWLDSNLDIAYLKLFKKDYLLILDRCIVDHVAGFEYLGYITRGARKLLLKYALKPDLIIILDAPPTTLYERKRETHDYTIDFYEKQRNRYLDIAKELKAPIVKTDRNLGDSLNEIIVHMLLHLSKPEDIVLHIVSDPLNEFNVQKFGLLFKNLDKLNLRYIITEASRNNVEFPLYERLYRYYHNGYVKKALEIVEAKYNEFFHTLAEIVDIFNTAGINYVVFKTIPPYKYLPRDIDVVIDEKDKRKAIELLRSHGYMVSKKHFLHKEISLTKYGIDVDLHWRVWWMGYRILDENTILRNLTTRRLKSALGEITVSLPSPTHEFLLVVAHSILQHHYVTLGEVHYIRALIKNYDIDWNLVFKVAEEAGLLSSFVSLIAIVVAKDMLFYDGNIQEKVKEFLESHLKEHSLSLIEILKPVTWLSLRSLPLKNLLNLMDILLTYYRKIRFAITGTLPFNVPLKEISELAR</sequence>
<feature type="non-terminal residue" evidence="1">
    <location>
        <position position="1"/>
    </location>
</feature>
<proteinExistence type="predicted"/>
<evidence type="ECO:0000313" key="1">
    <source>
        <dbReference type="EMBL" id="GBF09442.1"/>
    </source>
</evidence>
<organism evidence="1 2">
    <name type="scientific">Aeropyrum pernix</name>
    <dbReference type="NCBI Taxonomy" id="56636"/>
    <lineage>
        <taxon>Archaea</taxon>
        <taxon>Thermoproteota</taxon>
        <taxon>Thermoprotei</taxon>
        <taxon>Desulfurococcales</taxon>
        <taxon>Desulfurococcaceae</taxon>
        <taxon>Aeropyrum</taxon>
    </lineage>
</organism>
<dbReference type="EMBL" id="BDMD01000069">
    <property type="protein sequence ID" value="GBF09442.1"/>
    <property type="molecule type" value="Genomic_DNA"/>
</dbReference>
<dbReference type="Pfam" id="PF14907">
    <property type="entry name" value="NTP_transf_5"/>
    <property type="match status" value="1"/>
</dbReference>
<dbReference type="OrthoDB" id="28671at2157"/>
<comment type="caution">
    <text evidence="1">The sequence shown here is derived from an EMBL/GenBank/DDBJ whole genome shotgun (WGS) entry which is preliminary data.</text>
</comment>
<reference evidence="1 2" key="1">
    <citation type="submission" date="2017-02" db="EMBL/GenBank/DDBJ databases">
        <title>isolation and characterization of a novel temperate virus Aeropyrum globular virus 1 infecting hyperthermophilic archaeon Aeropyrum.</title>
        <authorList>
            <person name="Yumiya M."/>
            <person name="Yoshida T."/>
            <person name="Sako Y."/>
        </authorList>
    </citation>
    <scope>NUCLEOTIDE SEQUENCE [LARGE SCALE GENOMIC DNA]</scope>
    <source>
        <strain evidence="1 2">YK1-12-2013</strain>
    </source>
</reference>
<dbReference type="Gene3D" id="3.40.50.300">
    <property type="entry name" value="P-loop containing nucleotide triphosphate hydrolases"/>
    <property type="match status" value="1"/>
</dbReference>
<evidence type="ECO:0000313" key="2">
    <source>
        <dbReference type="Proteomes" id="UP000291213"/>
    </source>
</evidence>
<protein>
    <submittedName>
        <fullName evidence="1">Uncharacterized protein</fullName>
    </submittedName>
</protein>
<dbReference type="SUPFAM" id="SSF52540">
    <property type="entry name" value="P-loop containing nucleoside triphosphate hydrolases"/>
    <property type="match status" value="1"/>
</dbReference>
<dbReference type="AlphaFoldDB" id="A0A401HAQ1"/>
<accession>A0A401HAQ1</accession>
<dbReference type="InterPro" id="IPR027417">
    <property type="entry name" value="P-loop_NTPase"/>
</dbReference>